<dbReference type="EMBL" id="JABBXD010000004">
    <property type="protein sequence ID" value="MBD3586021.1"/>
    <property type="molecule type" value="Genomic_DNA"/>
</dbReference>
<accession>A0ABR8LIF4</accession>
<keyword evidence="2" id="KW-1185">Reference proteome</keyword>
<protein>
    <submittedName>
        <fullName evidence="1">Uncharacterized protein</fullName>
    </submittedName>
</protein>
<comment type="caution">
    <text evidence="1">The sequence shown here is derived from an EMBL/GenBank/DDBJ whole genome shotgun (WGS) entry which is preliminary data.</text>
</comment>
<name>A0ABR8LIF4_9ALTE</name>
<gene>
    <name evidence="1" type="ORF">HHX48_09755</name>
</gene>
<evidence type="ECO:0000313" key="2">
    <source>
        <dbReference type="Proteomes" id="UP000624419"/>
    </source>
</evidence>
<reference evidence="1 2" key="1">
    <citation type="submission" date="2020-04" db="EMBL/GenBank/DDBJ databases">
        <title>Salinimonas sp. HHU 13199.</title>
        <authorList>
            <person name="Cui X."/>
            <person name="Zhang D."/>
        </authorList>
    </citation>
    <scope>NUCLEOTIDE SEQUENCE [LARGE SCALE GENOMIC DNA]</scope>
    <source>
        <strain evidence="1 2">HHU 13199</strain>
    </source>
</reference>
<sequence length="52" mass="5950">MDSDLITLQRKLNQFSKELDKFTPEPQSVLEFKSKIKALSGLLENVNRKLAS</sequence>
<dbReference type="RefSeq" id="WP_191024602.1">
    <property type="nucleotide sequence ID" value="NZ_JABBXD010000004.1"/>
</dbReference>
<organism evidence="1 2">
    <name type="scientific">Salinimonas profundi</name>
    <dbReference type="NCBI Taxonomy" id="2729140"/>
    <lineage>
        <taxon>Bacteria</taxon>
        <taxon>Pseudomonadati</taxon>
        <taxon>Pseudomonadota</taxon>
        <taxon>Gammaproteobacteria</taxon>
        <taxon>Alteromonadales</taxon>
        <taxon>Alteromonadaceae</taxon>
        <taxon>Alteromonas/Salinimonas group</taxon>
        <taxon>Salinimonas</taxon>
    </lineage>
</organism>
<evidence type="ECO:0000313" key="1">
    <source>
        <dbReference type="EMBL" id="MBD3586021.1"/>
    </source>
</evidence>
<dbReference type="Proteomes" id="UP000624419">
    <property type="component" value="Unassembled WGS sequence"/>
</dbReference>
<proteinExistence type="predicted"/>